<dbReference type="Gramene" id="TuG1812G0200001422.01.T01">
    <property type="protein sequence ID" value="TuG1812G0200001422.01.T01.cds246606"/>
    <property type="gene ID" value="TuG1812G0200001422.01"/>
</dbReference>
<sequence>MMLASDNVIILQLKYSTTGPTEPQVWNQNKQHICRQRVVSISLFRRFLKLISRCIPFGRAGSLLAYVITIYRRANTKYRPFGPFQSKSGLGTTDTSWSVYP</sequence>
<reference evidence="1" key="3">
    <citation type="submission" date="2022-06" db="UniProtKB">
        <authorList>
            <consortium name="EnsemblPlants"/>
        </authorList>
    </citation>
    <scope>IDENTIFICATION</scope>
</reference>
<proteinExistence type="predicted"/>
<evidence type="ECO:0000313" key="1">
    <source>
        <dbReference type="EnsemblPlants" id="TuG1812G0200001422.01.T01.cds246606"/>
    </source>
</evidence>
<protein>
    <submittedName>
        <fullName evidence="1">Uncharacterized protein</fullName>
    </submittedName>
</protein>
<dbReference type="AlphaFoldDB" id="A0A8R7TDZ0"/>
<accession>A0A8R7TDZ0</accession>
<name>A0A8R7TDZ0_TRIUA</name>
<organism evidence="1 2">
    <name type="scientific">Triticum urartu</name>
    <name type="common">Red wild einkorn</name>
    <name type="synonym">Crithodium urartu</name>
    <dbReference type="NCBI Taxonomy" id="4572"/>
    <lineage>
        <taxon>Eukaryota</taxon>
        <taxon>Viridiplantae</taxon>
        <taxon>Streptophyta</taxon>
        <taxon>Embryophyta</taxon>
        <taxon>Tracheophyta</taxon>
        <taxon>Spermatophyta</taxon>
        <taxon>Magnoliopsida</taxon>
        <taxon>Liliopsida</taxon>
        <taxon>Poales</taxon>
        <taxon>Poaceae</taxon>
        <taxon>BOP clade</taxon>
        <taxon>Pooideae</taxon>
        <taxon>Triticodae</taxon>
        <taxon>Triticeae</taxon>
        <taxon>Triticinae</taxon>
        <taxon>Triticum</taxon>
    </lineage>
</organism>
<dbReference type="EnsemblPlants" id="TuG1812G0200001422.01.T01">
    <property type="protein sequence ID" value="TuG1812G0200001422.01.T01.cds246606"/>
    <property type="gene ID" value="TuG1812G0200001422.01"/>
</dbReference>
<keyword evidence="2" id="KW-1185">Reference proteome</keyword>
<reference evidence="2" key="1">
    <citation type="journal article" date="2013" name="Nature">
        <title>Draft genome of the wheat A-genome progenitor Triticum urartu.</title>
        <authorList>
            <person name="Ling H.Q."/>
            <person name="Zhao S."/>
            <person name="Liu D."/>
            <person name="Wang J."/>
            <person name="Sun H."/>
            <person name="Zhang C."/>
            <person name="Fan H."/>
            <person name="Li D."/>
            <person name="Dong L."/>
            <person name="Tao Y."/>
            <person name="Gao C."/>
            <person name="Wu H."/>
            <person name="Li Y."/>
            <person name="Cui Y."/>
            <person name="Guo X."/>
            <person name="Zheng S."/>
            <person name="Wang B."/>
            <person name="Yu K."/>
            <person name="Liang Q."/>
            <person name="Yang W."/>
            <person name="Lou X."/>
            <person name="Chen J."/>
            <person name="Feng M."/>
            <person name="Jian J."/>
            <person name="Zhang X."/>
            <person name="Luo G."/>
            <person name="Jiang Y."/>
            <person name="Liu J."/>
            <person name="Wang Z."/>
            <person name="Sha Y."/>
            <person name="Zhang B."/>
            <person name="Wu H."/>
            <person name="Tang D."/>
            <person name="Shen Q."/>
            <person name="Xue P."/>
            <person name="Zou S."/>
            <person name="Wang X."/>
            <person name="Liu X."/>
            <person name="Wang F."/>
            <person name="Yang Y."/>
            <person name="An X."/>
            <person name="Dong Z."/>
            <person name="Zhang K."/>
            <person name="Zhang X."/>
            <person name="Luo M.C."/>
            <person name="Dvorak J."/>
            <person name="Tong Y."/>
            <person name="Wang J."/>
            <person name="Yang H."/>
            <person name="Li Z."/>
            <person name="Wang D."/>
            <person name="Zhang A."/>
            <person name="Wang J."/>
        </authorList>
    </citation>
    <scope>NUCLEOTIDE SEQUENCE</scope>
    <source>
        <strain evidence="2">cv. G1812</strain>
    </source>
</reference>
<reference evidence="1" key="2">
    <citation type="submission" date="2018-03" db="EMBL/GenBank/DDBJ databases">
        <title>The Triticum urartu genome reveals the dynamic nature of wheat genome evolution.</title>
        <authorList>
            <person name="Ling H."/>
            <person name="Ma B."/>
            <person name="Shi X."/>
            <person name="Liu H."/>
            <person name="Dong L."/>
            <person name="Sun H."/>
            <person name="Cao Y."/>
            <person name="Gao Q."/>
            <person name="Zheng S."/>
            <person name="Li Y."/>
            <person name="Yu Y."/>
            <person name="Du H."/>
            <person name="Qi M."/>
            <person name="Li Y."/>
            <person name="Yu H."/>
            <person name="Cui Y."/>
            <person name="Wang N."/>
            <person name="Chen C."/>
            <person name="Wu H."/>
            <person name="Zhao Y."/>
            <person name="Zhang J."/>
            <person name="Li Y."/>
            <person name="Zhou W."/>
            <person name="Zhang B."/>
            <person name="Hu W."/>
            <person name="Eijk M."/>
            <person name="Tang J."/>
            <person name="Witsenboer H."/>
            <person name="Zhao S."/>
            <person name="Li Z."/>
            <person name="Zhang A."/>
            <person name="Wang D."/>
            <person name="Liang C."/>
        </authorList>
    </citation>
    <scope>NUCLEOTIDE SEQUENCE [LARGE SCALE GENOMIC DNA]</scope>
    <source>
        <strain evidence="1">cv. G1812</strain>
    </source>
</reference>
<dbReference type="Proteomes" id="UP000015106">
    <property type="component" value="Chromosome 2"/>
</dbReference>
<evidence type="ECO:0000313" key="2">
    <source>
        <dbReference type="Proteomes" id="UP000015106"/>
    </source>
</evidence>